<keyword evidence="5" id="KW-1185">Reference proteome</keyword>
<accession>A0ABY7EXG8</accession>
<gene>
    <name evidence="4" type="ORF">MAR_027711</name>
</gene>
<dbReference type="PROSITE" id="PS50287">
    <property type="entry name" value="SRCR_2"/>
    <property type="match status" value="1"/>
</dbReference>
<reference evidence="4" key="1">
    <citation type="submission" date="2022-11" db="EMBL/GenBank/DDBJ databases">
        <title>Centuries of genome instability and evolution in soft-shell clam transmissible cancer (bioRxiv).</title>
        <authorList>
            <person name="Hart S.F.M."/>
            <person name="Yonemitsu M.A."/>
            <person name="Giersch R.M."/>
            <person name="Beal B.F."/>
            <person name="Arriagada G."/>
            <person name="Davis B.W."/>
            <person name="Ostrander E.A."/>
            <person name="Goff S.P."/>
            <person name="Metzger M.J."/>
        </authorList>
    </citation>
    <scope>NUCLEOTIDE SEQUENCE</scope>
    <source>
        <strain evidence="4">MELC-2E11</strain>
        <tissue evidence="4">Siphon/mantle</tissue>
    </source>
</reference>
<dbReference type="SUPFAM" id="SSF56487">
    <property type="entry name" value="SRCR-like"/>
    <property type="match status" value="1"/>
</dbReference>
<evidence type="ECO:0000256" key="1">
    <source>
        <dbReference type="ARBA" id="ARBA00023157"/>
    </source>
</evidence>
<dbReference type="SMART" id="SM00202">
    <property type="entry name" value="SR"/>
    <property type="match status" value="1"/>
</dbReference>
<feature type="domain" description="SRCR" evidence="3">
    <location>
        <begin position="3"/>
        <end position="114"/>
    </location>
</feature>
<sequence length="187" mass="20990">FEVRLKNGEISTTENVSIAFGRLEVKRAGVDEEYGTVCDDSFHEDDARVACRMLGFSDGTPVYFATGFYGLGNGSVWLSNLHCTGNESNLGECTSSEWGVHHCSHEQDVSVACGYNPFPSYYPTTAIEKSTFVPDNRLSCDFEDEAVCGYNIQYPNLLYTNPADAWKRRGHYHHQIPPYDKTYGDNR</sequence>
<dbReference type="Proteomes" id="UP001164746">
    <property type="component" value="Chromosome 8"/>
</dbReference>
<dbReference type="InterPro" id="IPR001190">
    <property type="entry name" value="SRCR"/>
</dbReference>
<dbReference type="PANTHER" id="PTHR48071:SF28">
    <property type="entry name" value="SRCR DOMAIN-CONTAINING PROTEIN"/>
    <property type="match status" value="1"/>
</dbReference>
<evidence type="ECO:0000259" key="3">
    <source>
        <dbReference type="PROSITE" id="PS50287"/>
    </source>
</evidence>
<dbReference type="InterPro" id="IPR036772">
    <property type="entry name" value="SRCR-like_dom_sf"/>
</dbReference>
<dbReference type="Gene3D" id="3.10.250.10">
    <property type="entry name" value="SRCR-like domain"/>
    <property type="match status" value="1"/>
</dbReference>
<feature type="disulfide bond" evidence="2">
    <location>
        <begin position="83"/>
        <end position="93"/>
    </location>
</feature>
<feature type="non-terminal residue" evidence="4">
    <location>
        <position position="1"/>
    </location>
</feature>
<comment type="caution">
    <text evidence="2">Lacks conserved residue(s) required for the propagation of feature annotation.</text>
</comment>
<evidence type="ECO:0000313" key="5">
    <source>
        <dbReference type="Proteomes" id="UP001164746"/>
    </source>
</evidence>
<proteinExistence type="predicted"/>
<dbReference type="EMBL" id="CP111019">
    <property type="protein sequence ID" value="WAR13531.1"/>
    <property type="molecule type" value="Genomic_DNA"/>
</dbReference>
<keyword evidence="1 2" id="KW-1015">Disulfide bond</keyword>
<feature type="non-terminal residue" evidence="4">
    <location>
        <position position="187"/>
    </location>
</feature>
<dbReference type="PRINTS" id="PR00258">
    <property type="entry name" value="SPERACTRCPTR"/>
</dbReference>
<dbReference type="Pfam" id="PF00530">
    <property type="entry name" value="SRCR"/>
    <property type="match status" value="1"/>
</dbReference>
<organism evidence="4 5">
    <name type="scientific">Mya arenaria</name>
    <name type="common">Soft-shell clam</name>
    <dbReference type="NCBI Taxonomy" id="6604"/>
    <lineage>
        <taxon>Eukaryota</taxon>
        <taxon>Metazoa</taxon>
        <taxon>Spiralia</taxon>
        <taxon>Lophotrochozoa</taxon>
        <taxon>Mollusca</taxon>
        <taxon>Bivalvia</taxon>
        <taxon>Autobranchia</taxon>
        <taxon>Heteroconchia</taxon>
        <taxon>Euheterodonta</taxon>
        <taxon>Imparidentia</taxon>
        <taxon>Neoheterodontei</taxon>
        <taxon>Myida</taxon>
        <taxon>Myoidea</taxon>
        <taxon>Myidae</taxon>
        <taxon>Mya</taxon>
    </lineage>
</organism>
<evidence type="ECO:0000256" key="2">
    <source>
        <dbReference type="PROSITE-ProRule" id="PRU00196"/>
    </source>
</evidence>
<evidence type="ECO:0000313" key="4">
    <source>
        <dbReference type="EMBL" id="WAR13531.1"/>
    </source>
</evidence>
<dbReference type="PANTHER" id="PTHR48071">
    <property type="entry name" value="SRCR DOMAIN-CONTAINING PROTEIN"/>
    <property type="match status" value="1"/>
</dbReference>
<name>A0ABY7EXG8_MYAAR</name>
<protein>
    <submittedName>
        <fullName evidence="4">LOXL4-like protein</fullName>
    </submittedName>
</protein>